<feature type="binding site" evidence="6">
    <location>
        <position position="134"/>
    </location>
    <ligand>
        <name>S-adenosyl-L-methionine</name>
        <dbReference type="ChEBI" id="CHEBI:59789"/>
    </ligand>
</feature>
<dbReference type="GO" id="GO:0003723">
    <property type="term" value="F:RNA binding"/>
    <property type="evidence" value="ECO:0007669"/>
    <property type="project" value="UniProtKB-UniRule"/>
</dbReference>
<keyword evidence="5 6" id="KW-0694">RNA-binding</keyword>
<keyword evidence="2 6" id="KW-0489">Methyltransferase</keyword>
<dbReference type="PROSITE" id="PS51686">
    <property type="entry name" value="SAM_MT_RSMB_NOP"/>
    <property type="match status" value="1"/>
</dbReference>
<gene>
    <name evidence="8" type="ORF">SAMN05661044_03364</name>
</gene>
<dbReference type="OrthoDB" id="9810297at2"/>
<dbReference type="Pfam" id="PF17125">
    <property type="entry name" value="Methyltr_RsmF_N"/>
    <property type="match status" value="1"/>
</dbReference>
<evidence type="ECO:0000256" key="1">
    <source>
        <dbReference type="ARBA" id="ARBA00022490"/>
    </source>
</evidence>
<evidence type="ECO:0000259" key="7">
    <source>
        <dbReference type="PROSITE" id="PS51686"/>
    </source>
</evidence>
<accession>A0A1H7T3P8</accession>
<keyword evidence="9" id="KW-1185">Reference proteome</keyword>
<dbReference type="Pfam" id="PF13636">
    <property type="entry name" value="Methyltranf_PUA"/>
    <property type="match status" value="1"/>
</dbReference>
<dbReference type="InterPro" id="IPR031341">
    <property type="entry name" value="Methyltr_RsmF_N"/>
</dbReference>
<evidence type="ECO:0000313" key="9">
    <source>
        <dbReference type="Proteomes" id="UP000199421"/>
    </source>
</evidence>
<evidence type="ECO:0000313" key="8">
    <source>
        <dbReference type="EMBL" id="SEL79433.1"/>
    </source>
</evidence>
<proteinExistence type="inferred from homology"/>
<feature type="binding site" evidence="6">
    <location>
        <position position="161"/>
    </location>
    <ligand>
        <name>S-adenosyl-L-methionine</name>
        <dbReference type="ChEBI" id="CHEBI:59789"/>
    </ligand>
</feature>
<keyword evidence="4 6" id="KW-0949">S-adenosyl-L-methionine</keyword>
<feature type="domain" description="SAM-dependent MTase RsmB/NOP-type" evidence="7">
    <location>
        <begin position="1"/>
        <end position="297"/>
    </location>
</feature>
<dbReference type="InterPro" id="IPR023267">
    <property type="entry name" value="RCMT"/>
</dbReference>
<dbReference type="Gene3D" id="2.30.130.60">
    <property type="match status" value="1"/>
</dbReference>
<name>A0A1H7T3P8_OLID1</name>
<dbReference type="InterPro" id="IPR027391">
    <property type="entry name" value="Nol1_Nop2_Fmu_2"/>
</dbReference>
<dbReference type="RefSeq" id="WP_093326524.1">
    <property type="nucleotide sequence ID" value="NZ_FOAF01000004.1"/>
</dbReference>
<evidence type="ECO:0000256" key="5">
    <source>
        <dbReference type="ARBA" id="ARBA00022884"/>
    </source>
</evidence>
<evidence type="ECO:0000256" key="2">
    <source>
        <dbReference type="ARBA" id="ARBA00022603"/>
    </source>
</evidence>
<dbReference type="Gene3D" id="3.40.50.150">
    <property type="entry name" value="Vaccinia Virus protein VP39"/>
    <property type="match status" value="1"/>
</dbReference>
<keyword evidence="1" id="KW-0963">Cytoplasm</keyword>
<dbReference type="Gene3D" id="3.30.70.1170">
    <property type="entry name" value="Sun protein, domain 3"/>
    <property type="match status" value="1"/>
</dbReference>
<dbReference type="Proteomes" id="UP000199421">
    <property type="component" value="Unassembled WGS sequence"/>
</dbReference>
<keyword evidence="3 6" id="KW-0808">Transferase</keyword>
<reference evidence="9" key="1">
    <citation type="submission" date="2016-10" db="EMBL/GenBank/DDBJ databases">
        <authorList>
            <person name="Varghese N."/>
            <person name="Submissions S."/>
        </authorList>
    </citation>
    <scope>NUCLEOTIDE SEQUENCE [LARGE SCALE GENOMIC DNA]</scope>
    <source>
        <strain evidence="9">DSM 18733</strain>
    </source>
</reference>
<dbReference type="GO" id="GO:0001510">
    <property type="term" value="P:RNA methylation"/>
    <property type="evidence" value="ECO:0007669"/>
    <property type="project" value="InterPro"/>
</dbReference>
<dbReference type="Pfam" id="PF01189">
    <property type="entry name" value="Methyltr_RsmB-F"/>
    <property type="match status" value="1"/>
</dbReference>
<dbReference type="GO" id="GO:0008173">
    <property type="term" value="F:RNA methyltransferase activity"/>
    <property type="evidence" value="ECO:0007669"/>
    <property type="project" value="InterPro"/>
</dbReference>
<dbReference type="AlphaFoldDB" id="A0A1H7T3P8"/>
<feature type="active site" description="Nucleophile" evidence="6">
    <location>
        <position position="231"/>
    </location>
</feature>
<dbReference type="PRINTS" id="PR02008">
    <property type="entry name" value="RCMTFAMILY"/>
</dbReference>
<dbReference type="EMBL" id="FOAF01000004">
    <property type="protein sequence ID" value="SEL79433.1"/>
    <property type="molecule type" value="Genomic_DNA"/>
</dbReference>
<dbReference type="InterPro" id="IPR049560">
    <property type="entry name" value="MeTrfase_RsmB-F_NOP2_cat"/>
</dbReference>
<protein>
    <submittedName>
        <fullName evidence="8">16S rRNA C967 or C1407 C5-methylase, RsmB/RsmF family</fullName>
    </submittedName>
</protein>
<evidence type="ECO:0000256" key="3">
    <source>
        <dbReference type="ARBA" id="ARBA00022679"/>
    </source>
</evidence>
<sequence>MSNFLPSKLVSALKHDFNIDAEEFIGVHESGEQITSVRINPAKKTNQFENLPKVPWCQTGYYLDERPSFTLDPLFHAGAYYVQEASSMFISHIIQTLHLSQEPLLALDLCAAPGGKSTLLNSILHPDSLLVANEIIKTRVNVLANNLTKWGNYNTIVTNNDPSSFNRLPGFFDLLLVDAPCSGSGMFRKDNHAIDEWSTDAVNLCSQRQQRILADSLSTLKENGILLYSTCSYSIEENEQIADWLIDEHGMKTLHIPIDASWGIEETKSPRHKCHGYRFYPNKLKGEGFFISCFIKTASQHTFSRKKVKSDSKAFDKSILNNWLSEDINISPINFKDDILIIPERSELDFKSIQHVLYLKKAGTIIGKKGQKELIPNHELALSNAKSNHIQRLDLSLEEALQYLRKAELTLPSRSNGWALACYQGFALGWVKALSHRINNYYPKEWRILNL</sequence>
<feature type="binding site" evidence="6">
    <location>
        <begin position="110"/>
        <end position="116"/>
    </location>
    <ligand>
        <name>S-adenosyl-L-methionine</name>
        <dbReference type="ChEBI" id="CHEBI:59789"/>
    </ligand>
</feature>
<evidence type="ECO:0000256" key="4">
    <source>
        <dbReference type="ARBA" id="ARBA00022691"/>
    </source>
</evidence>
<dbReference type="PANTHER" id="PTHR22807:SF30">
    <property type="entry name" value="28S RRNA (CYTOSINE(4447)-C(5))-METHYLTRANSFERASE-RELATED"/>
    <property type="match status" value="1"/>
</dbReference>
<organism evidence="8 9">
    <name type="scientific">Olivibacter domesticus</name>
    <name type="common">Pseudosphingobacterium domesticum</name>
    <dbReference type="NCBI Taxonomy" id="407022"/>
    <lineage>
        <taxon>Bacteria</taxon>
        <taxon>Pseudomonadati</taxon>
        <taxon>Bacteroidota</taxon>
        <taxon>Sphingobacteriia</taxon>
        <taxon>Sphingobacteriales</taxon>
        <taxon>Sphingobacteriaceae</taxon>
        <taxon>Olivibacter</taxon>
    </lineage>
</organism>
<dbReference type="STRING" id="407022.SAMN05661044_03364"/>
<feature type="binding site" evidence="6">
    <location>
        <position position="178"/>
    </location>
    <ligand>
        <name>S-adenosyl-L-methionine</name>
        <dbReference type="ChEBI" id="CHEBI:59789"/>
    </ligand>
</feature>
<dbReference type="InterPro" id="IPR001678">
    <property type="entry name" value="MeTrfase_RsmB-F_NOP2_dom"/>
</dbReference>
<evidence type="ECO:0000256" key="6">
    <source>
        <dbReference type="PROSITE-ProRule" id="PRU01023"/>
    </source>
</evidence>
<dbReference type="SUPFAM" id="SSF53335">
    <property type="entry name" value="S-adenosyl-L-methionine-dependent methyltransferases"/>
    <property type="match status" value="1"/>
</dbReference>
<dbReference type="PANTHER" id="PTHR22807">
    <property type="entry name" value="NOP2 YEAST -RELATED NOL1/NOP2/FMU SUN DOMAIN-CONTAINING"/>
    <property type="match status" value="1"/>
</dbReference>
<comment type="similarity">
    <text evidence="6">Belongs to the class I-like SAM-binding methyltransferase superfamily. RsmB/NOP family.</text>
</comment>
<dbReference type="InterPro" id="IPR029063">
    <property type="entry name" value="SAM-dependent_MTases_sf"/>
</dbReference>